<evidence type="ECO:0000259" key="1">
    <source>
        <dbReference type="Pfam" id="PF19889"/>
    </source>
</evidence>
<protein>
    <recommendedName>
        <fullName evidence="1">DUF6362 domain-containing protein</fullName>
    </recommendedName>
</protein>
<dbReference type="Gene3D" id="1.10.10.10">
    <property type="entry name" value="Winged helix-like DNA-binding domain superfamily/Winged helix DNA-binding domain"/>
    <property type="match status" value="1"/>
</dbReference>
<sequence>MDRLINELADRYREAWLTSHRIPAGIRLGYTAFWPEMNYDKREQIRRAEREVLSIRVTPEDVDRMLECSRWLMELVEEDRKLIWLRASGLTWRDIAEHTGIPRTSVHRYWHRALLRIVINQGQRQQI</sequence>
<name>A0ABP8UVV4_9GAMM</name>
<dbReference type="SUPFAM" id="SSF88659">
    <property type="entry name" value="Sigma3 and sigma4 domains of RNA polymerase sigma factors"/>
    <property type="match status" value="1"/>
</dbReference>
<dbReference type="InterPro" id="IPR036388">
    <property type="entry name" value="WH-like_DNA-bd_sf"/>
</dbReference>
<gene>
    <name evidence="2" type="ORF">GCM10023116_01510</name>
</gene>
<dbReference type="RefSeq" id="WP_345192845.1">
    <property type="nucleotide sequence ID" value="NZ_BAABFL010000011.1"/>
</dbReference>
<proteinExistence type="predicted"/>
<evidence type="ECO:0000313" key="3">
    <source>
        <dbReference type="Proteomes" id="UP001500604"/>
    </source>
</evidence>
<dbReference type="EMBL" id="BAABFL010000011">
    <property type="protein sequence ID" value="GAA4647889.1"/>
    <property type="molecule type" value="Genomic_DNA"/>
</dbReference>
<dbReference type="InterPro" id="IPR045942">
    <property type="entry name" value="DUF6362"/>
</dbReference>
<accession>A0ABP8UVV4</accession>
<feature type="domain" description="DUF6362" evidence="1">
    <location>
        <begin position="20"/>
        <end position="117"/>
    </location>
</feature>
<keyword evidence="3" id="KW-1185">Reference proteome</keyword>
<dbReference type="Proteomes" id="UP001500604">
    <property type="component" value="Unassembled WGS sequence"/>
</dbReference>
<comment type="caution">
    <text evidence="2">The sequence shown here is derived from an EMBL/GenBank/DDBJ whole genome shotgun (WGS) entry which is preliminary data.</text>
</comment>
<dbReference type="InterPro" id="IPR013324">
    <property type="entry name" value="RNA_pol_sigma_r3/r4-like"/>
</dbReference>
<organism evidence="2 3">
    <name type="scientific">Kistimonas scapharcae</name>
    <dbReference type="NCBI Taxonomy" id="1036133"/>
    <lineage>
        <taxon>Bacteria</taxon>
        <taxon>Pseudomonadati</taxon>
        <taxon>Pseudomonadota</taxon>
        <taxon>Gammaproteobacteria</taxon>
        <taxon>Oceanospirillales</taxon>
        <taxon>Endozoicomonadaceae</taxon>
        <taxon>Kistimonas</taxon>
    </lineage>
</organism>
<dbReference type="Pfam" id="PF19889">
    <property type="entry name" value="DUF6362"/>
    <property type="match status" value="1"/>
</dbReference>
<reference evidence="3" key="1">
    <citation type="journal article" date="2019" name="Int. J. Syst. Evol. Microbiol.">
        <title>The Global Catalogue of Microorganisms (GCM) 10K type strain sequencing project: providing services to taxonomists for standard genome sequencing and annotation.</title>
        <authorList>
            <consortium name="The Broad Institute Genomics Platform"/>
            <consortium name="The Broad Institute Genome Sequencing Center for Infectious Disease"/>
            <person name="Wu L."/>
            <person name="Ma J."/>
        </authorList>
    </citation>
    <scope>NUCLEOTIDE SEQUENCE [LARGE SCALE GENOMIC DNA]</scope>
    <source>
        <strain evidence="3">JCM 17805</strain>
    </source>
</reference>
<evidence type="ECO:0000313" key="2">
    <source>
        <dbReference type="EMBL" id="GAA4647889.1"/>
    </source>
</evidence>